<name>A0A6J7ADU0_9ZZZZ</name>
<dbReference type="SUPFAM" id="SSF51556">
    <property type="entry name" value="Metallo-dependent hydrolases"/>
    <property type="match status" value="1"/>
</dbReference>
<proteinExistence type="predicted"/>
<dbReference type="AlphaFoldDB" id="A0A6J7ADU0"/>
<gene>
    <name evidence="2" type="ORF">UFOPK3139_01429</name>
</gene>
<evidence type="ECO:0000313" key="2">
    <source>
        <dbReference type="EMBL" id="CAB4830660.1"/>
    </source>
</evidence>
<dbReference type="InterPro" id="IPR011059">
    <property type="entry name" value="Metal-dep_hydrolase_composite"/>
</dbReference>
<dbReference type="SUPFAM" id="SSF51338">
    <property type="entry name" value="Composite domain of metallo-dependent hydrolases"/>
    <property type="match status" value="1"/>
</dbReference>
<protein>
    <submittedName>
        <fullName evidence="2">Unannotated protein</fullName>
    </submittedName>
</protein>
<accession>A0A6J7ADU0</accession>
<dbReference type="Pfam" id="PF07969">
    <property type="entry name" value="Amidohydro_3"/>
    <property type="match status" value="1"/>
</dbReference>
<evidence type="ECO:0000259" key="1">
    <source>
        <dbReference type="Pfam" id="PF07969"/>
    </source>
</evidence>
<dbReference type="InterPro" id="IPR032466">
    <property type="entry name" value="Metal_Hydrolase"/>
</dbReference>
<dbReference type="InterPro" id="IPR013108">
    <property type="entry name" value="Amidohydro_3"/>
</dbReference>
<organism evidence="2">
    <name type="scientific">freshwater metagenome</name>
    <dbReference type="NCBI Taxonomy" id="449393"/>
    <lineage>
        <taxon>unclassified sequences</taxon>
        <taxon>metagenomes</taxon>
        <taxon>ecological metagenomes</taxon>
    </lineage>
</organism>
<dbReference type="EMBL" id="CAFABA010000053">
    <property type="protein sequence ID" value="CAB4830660.1"/>
    <property type="molecule type" value="Genomic_DNA"/>
</dbReference>
<feature type="domain" description="Amidohydrolase 3" evidence="1">
    <location>
        <begin position="24"/>
        <end position="109"/>
    </location>
</feature>
<reference evidence="2" key="1">
    <citation type="submission" date="2020-05" db="EMBL/GenBank/DDBJ databases">
        <authorList>
            <person name="Chiriac C."/>
            <person name="Salcher M."/>
            <person name="Ghai R."/>
            <person name="Kavagutti S V."/>
        </authorList>
    </citation>
    <scope>NUCLEOTIDE SEQUENCE</scope>
</reference>
<dbReference type="Gene3D" id="2.30.40.10">
    <property type="entry name" value="Urease, subunit C, domain 1"/>
    <property type="match status" value="1"/>
</dbReference>
<dbReference type="GO" id="GO:0016810">
    <property type="term" value="F:hydrolase activity, acting on carbon-nitrogen (but not peptide) bonds"/>
    <property type="evidence" value="ECO:0007669"/>
    <property type="project" value="InterPro"/>
</dbReference>
<sequence length="130" mass="14002">MTFSDSGAHLSQIADSSIHTYLLGHWVRDQHAFTLEEGVRMLTLAPALAWGFADRGLLREGLVADINVFDPATIAPAVPEVVYDLPAGGKRLEQKSVGFAATLVNGVVTIRDGKPTGARPGRLVRNRLAR</sequence>
<dbReference type="Gene3D" id="3.20.20.140">
    <property type="entry name" value="Metal-dependent hydrolases"/>
    <property type="match status" value="1"/>
</dbReference>